<dbReference type="GO" id="GO:0051213">
    <property type="term" value="F:dioxygenase activity"/>
    <property type="evidence" value="ECO:0007669"/>
    <property type="project" value="UniProtKB-KW"/>
</dbReference>
<dbReference type="PANTHER" id="PTHR30096">
    <property type="entry name" value="4,5-DOPA DIOXYGENASE EXTRADIOL-LIKE PROTEIN"/>
    <property type="match status" value="1"/>
</dbReference>
<comment type="caution">
    <text evidence="7">The sequence shown here is derived from an EMBL/GenBank/DDBJ whole genome shotgun (WGS) entry which is preliminary data.</text>
</comment>
<name>A0ABU1ICK9_9BURK</name>
<sequence length="283" mass="29839">MPAPNATPTSVSASAPTATPGAATVPALFVSHGAPLFAVEPGTTGPALAQWGERLRAAHPGLRGVVVMSPHWMARGAQVMTGARPATWHDFGGFPPAMYELQYPAAGSPALAQQVLQRLADAGIAAQGDERRPFDHGAWVPLMHLFPQADLPVVQVALPVGAGPAEVYALGAALRGLRQEGVLVLGTGSMTHNLSEFFGGAREPAPYVVEFCRWVESAVQRGDLPALLDYRARAPHAARAHPSEDHFLPIFFALGAAGDAARADYLSREVMYSMLAMDAFALH</sequence>
<keyword evidence="5 7" id="KW-0560">Oxidoreductase</keyword>
<dbReference type="PIRSF" id="PIRSF006157">
    <property type="entry name" value="Doxgns_DODA"/>
    <property type="match status" value="1"/>
</dbReference>
<dbReference type="CDD" id="cd07363">
    <property type="entry name" value="45_DOPA_Dioxygenase"/>
    <property type="match status" value="1"/>
</dbReference>
<protein>
    <submittedName>
        <fullName evidence="7">4,5-DOPA dioxygenase extradiol</fullName>
        <ecNumber evidence="7">1.13.11.-</ecNumber>
    </submittedName>
</protein>
<dbReference type="EC" id="1.13.11.-" evidence="7"/>
<keyword evidence="8" id="KW-1185">Reference proteome</keyword>
<evidence type="ECO:0000256" key="1">
    <source>
        <dbReference type="ARBA" id="ARBA00001947"/>
    </source>
</evidence>
<keyword evidence="4" id="KW-0862">Zinc</keyword>
<dbReference type="Proteomes" id="UP001267710">
    <property type="component" value="Unassembled WGS sequence"/>
</dbReference>
<dbReference type="EMBL" id="JAVIZX010000001">
    <property type="protein sequence ID" value="MDR6214972.1"/>
    <property type="molecule type" value="Genomic_DNA"/>
</dbReference>
<dbReference type="Pfam" id="PF02900">
    <property type="entry name" value="LigB"/>
    <property type="match status" value="1"/>
</dbReference>
<keyword evidence="7" id="KW-0223">Dioxygenase</keyword>
<proteinExistence type="inferred from homology"/>
<evidence type="ECO:0000313" key="7">
    <source>
        <dbReference type="EMBL" id="MDR6214972.1"/>
    </source>
</evidence>
<evidence type="ECO:0000256" key="4">
    <source>
        <dbReference type="ARBA" id="ARBA00022833"/>
    </source>
</evidence>
<accession>A0ABU1ICK9</accession>
<dbReference type="Gene3D" id="3.40.830.10">
    <property type="entry name" value="LigB-like"/>
    <property type="match status" value="1"/>
</dbReference>
<gene>
    <name evidence="7" type="ORF">QE399_002661</name>
</gene>
<dbReference type="InterPro" id="IPR014436">
    <property type="entry name" value="Extradiol_dOase_DODA"/>
</dbReference>
<dbReference type="SUPFAM" id="SSF53213">
    <property type="entry name" value="LigB-like"/>
    <property type="match status" value="1"/>
</dbReference>
<comment type="cofactor">
    <cofactor evidence="1">
        <name>Zn(2+)</name>
        <dbReference type="ChEBI" id="CHEBI:29105"/>
    </cofactor>
</comment>
<organism evidence="7 8">
    <name type="scientific">Paracidovorax wautersii</name>
    <dbReference type="NCBI Taxonomy" id="1177982"/>
    <lineage>
        <taxon>Bacteria</taxon>
        <taxon>Pseudomonadati</taxon>
        <taxon>Pseudomonadota</taxon>
        <taxon>Betaproteobacteria</taxon>
        <taxon>Burkholderiales</taxon>
        <taxon>Comamonadaceae</taxon>
        <taxon>Paracidovorax</taxon>
    </lineage>
</organism>
<dbReference type="InterPro" id="IPR004183">
    <property type="entry name" value="Xdiol_dOase_suB"/>
</dbReference>
<dbReference type="PANTHER" id="PTHR30096:SF0">
    <property type="entry name" value="4,5-DOPA DIOXYGENASE EXTRADIOL-LIKE PROTEIN"/>
    <property type="match status" value="1"/>
</dbReference>
<evidence type="ECO:0000259" key="6">
    <source>
        <dbReference type="Pfam" id="PF02900"/>
    </source>
</evidence>
<keyword evidence="3" id="KW-0479">Metal-binding</keyword>
<evidence type="ECO:0000256" key="3">
    <source>
        <dbReference type="ARBA" id="ARBA00022723"/>
    </source>
</evidence>
<feature type="domain" description="Extradiol ring-cleavage dioxygenase class III enzyme subunit B" evidence="6">
    <location>
        <begin position="27"/>
        <end position="270"/>
    </location>
</feature>
<reference evidence="7 8" key="1">
    <citation type="submission" date="2023-08" db="EMBL/GenBank/DDBJ databases">
        <title>Functional and genomic diversity of the sorghum phyllosphere microbiome.</title>
        <authorList>
            <person name="Shade A."/>
        </authorList>
    </citation>
    <scope>NUCLEOTIDE SEQUENCE [LARGE SCALE GENOMIC DNA]</scope>
    <source>
        <strain evidence="7 8">SORGH_AS_0335</strain>
    </source>
</reference>
<dbReference type="RefSeq" id="WP_309829268.1">
    <property type="nucleotide sequence ID" value="NZ_JAVIZX010000001.1"/>
</dbReference>
<comment type="similarity">
    <text evidence="2">Belongs to the DODA-type extradiol aromatic ring-opening dioxygenase family.</text>
</comment>
<evidence type="ECO:0000256" key="5">
    <source>
        <dbReference type="ARBA" id="ARBA00023002"/>
    </source>
</evidence>
<evidence type="ECO:0000256" key="2">
    <source>
        <dbReference type="ARBA" id="ARBA00007581"/>
    </source>
</evidence>
<evidence type="ECO:0000313" key="8">
    <source>
        <dbReference type="Proteomes" id="UP001267710"/>
    </source>
</evidence>